<evidence type="ECO:0000256" key="5">
    <source>
        <dbReference type="SAM" id="Phobius"/>
    </source>
</evidence>
<evidence type="ECO:0000259" key="6">
    <source>
        <dbReference type="Pfam" id="PF01694"/>
    </source>
</evidence>
<dbReference type="PANTHER" id="PTHR43731:SF26">
    <property type="entry name" value="RHOMBOID-LIKE PROTEIN 10, CHLOROPLASTIC"/>
    <property type="match status" value="1"/>
</dbReference>
<dbReference type="RefSeq" id="WP_062386861.1">
    <property type="nucleotide sequence ID" value="NZ_CP014750.1"/>
</dbReference>
<feature type="domain" description="Peptidase S54 rhomboid" evidence="6">
    <location>
        <begin position="58"/>
        <end position="189"/>
    </location>
</feature>
<evidence type="ECO:0000256" key="2">
    <source>
        <dbReference type="ARBA" id="ARBA00022692"/>
    </source>
</evidence>
<protein>
    <submittedName>
        <fullName evidence="7">Rhomboid family intramembrane serine protease</fullName>
    </submittedName>
</protein>
<dbReference type="GO" id="GO:0016020">
    <property type="term" value="C:membrane"/>
    <property type="evidence" value="ECO:0007669"/>
    <property type="project" value="UniProtKB-SubCell"/>
</dbReference>
<dbReference type="STRING" id="53952.A0127_01150"/>
<evidence type="ECO:0000313" key="8">
    <source>
        <dbReference type="Proteomes" id="UP000073604"/>
    </source>
</evidence>
<dbReference type="EMBL" id="CP014750">
    <property type="protein sequence ID" value="AMQ17877.1"/>
    <property type="molecule type" value="Genomic_DNA"/>
</dbReference>
<keyword evidence="4 5" id="KW-0472">Membrane</keyword>
<keyword evidence="7" id="KW-0645">Protease</keyword>
<keyword evidence="8" id="KW-1185">Reference proteome</keyword>
<accession>A0A142CSX5</accession>
<feature type="transmembrane region" description="Helical" evidence="5">
    <location>
        <begin position="148"/>
        <end position="166"/>
    </location>
</feature>
<keyword evidence="7" id="KW-0378">Hydrolase</keyword>
<dbReference type="GO" id="GO:0006508">
    <property type="term" value="P:proteolysis"/>
    <property type="evidence" value="ECO:0007669"/>
    <property type="project" value="UniProtKB-KW"/>
</dbReference>
<dbReference type="InterPro" id="IPR050925">
    <property type="entry name" value="Rhomboid_protease_S54"/>
</dbReference>
<dbReference type="PANTHER" id="PTHR43731">
    <property type="entry name" value="RHOMBOID PROTEASE"/>
    <property type="match status" value="1"/>
</dbReference>
<evidence type="ECO:0000256" key="4">
    <source>
        <dbReference type="ARBA" id="ARBA00023136"/>
    </source>
</evidence>
<evidence type="ECO:0000313" key="7">
    <source>
        <dbReference type="EMBL" id="AMQ17877.1"/>
    </source>
</evidence>
<keyword evidence="3 5" id="KW-1133">Transmembrane helix</keyword>
<dbReference type="GO" id="GO:0004252">
    <property type="term" value="F:serine-type endopeptidase activity"/>
    <property type="evidence" value="ECO:0007669"/>
    <property type="project" value="InterPro"/>
</dbReference>
<sequence length="206" mass="22898">MSLERYFHRYGRATFTLFLINVAVYVVEALLSGGNFLSIKGGVLAFLGQWNYAVLNYGYWWQLFTAMFVHVNIIHIFFNMYFLLTMGRQLERVLGPKRVVLTYIVSGLVGNVLTLFLMPPMTISAGASGALFGIVGALITISGVVGGNMQGALMNAFFLFLINSVLPGVNAYAHLGGLLAGIAIGYYYGKVIKRRLTWQYAYGDYW</sequence>
<proteinExistence type="predicted"/>
<comment type="subcellular location">
    <subcellularLocation>
        <location evidence="1">Membrane</location>
        <topology evidence="1">Multi-pass membrane protein</topology>
    </subcellularLocation>
</comment>
<organism evidence="7 8">
    <name type="scientific">Thermococcus peptonophilus</name>
    <dbReference type="NCBI Taxonomy" id="53952"/>
    <lineage>
        <taxon>Archaea</taxon>
        <taxon>Methanobacteriati</taxon>
        <taxon>Methanobacteriota</taxon>
        <taxon>Thermococci</taxon>
        <taxon>Thermococcales</taxon>
        <taxon>Thermococcaceae</taxon>
        <taxon>Thermococcus</taxon>
    </lineage>
</organism>
<dbReference type="Proteomes" id="UP000073604">
    <property type="component" value="Chromosome"/>
</dbReference>
<name>A0A142CSX5_9EURY</name>
<feature type="transmembrane region" description="Helical" evidence="5">
    <location>
        <begin position="123"/>
        <end position="141"/>
    </location>
</feature>
<dbReference type="InterPro" id="IPR035952">
    <property type="entry name" value="Rhomboid-like_sf"/>
</dbReference>
<dbReference type="KEGG" id="tpep:A0127_01150"/>
<evidence type="ECO:0000256" key="1">
    <source>
        <dbReference type="ARBA" id="ARBA00004141"/>
    </source>
</evidence>
<feature type="transmembrane region" description="Helical" evidence="5">
    <location>
        <begin position="59"/>
        <end position="78"/>
    </location>
</feature>
<gene>
    <name evidence="7" type="ORF">A0127_01150</name>
</gene>
<dbReference type="Gene3D" id="1.20.1540.10">
    <property type="entry name" value="Rhomboid-like"/>
    <property type="match status" value="1"/>
</dbReference>
<feature type="transmembrane region" description="Helical" evidence="5">
    <location>
        <begin position="172"/>
        <end position="189"/>
    </location>
</feature>
<dbReference type="Pfam" id="PF01694">
    <property type="entry name" value="Rhomboid"/>
    <property type="match status" value="1"/>
</dbReference>
<evidence type="ECO:0000256" key="3">
    <source>
        <dbReference type="ARBA" id="ARBA00022989"/>
    </source>
</evidence>
<keyword evidence="2 5" id="KW-0812">Transmembrane</keyword>
<dbReference type="GeneID" id="27139110"/>
<feature type="transmembrane region" description="Helical" evidence="5">
    <location>
        <begin position="12"/>
        <end position="39"/>
    </location>
</feature>
<dbReference type="SUPFAM" id="SSF144091">
    <property type="entry name" value="Rhomboid-like"/>
    <property type="match status" value="1"/>
</dbReference>
<dbReference type="AlphaFoldDB" id="A0A142CSX5"/>
<feature type="transmembrane region" description="Helical" evidence="5">
    <location>
        <begin position="99"/>
        <end position="117"/>
    </location>
</feature>
<dbReference type="OrthoDB" id="26567at2157"/>
<dbReference type="InterPro" id="IPR022764">
    <property type="entry name" value="Peptidase_S54_rhomboid_dom"/>
</dbReference>
<reference evidence="8" key="1">
    <citation type="submission" date="2016-03" db="EMBL/GenBank/DDBJ databases">
        <authorList>
            <person name="Oger P.M."/>
        </authorList>
    </citation>
    <scope>NUCLEOTIDE SEQUENCE [LARGE SCALE GENOMIC DNA]</scope>
    <source>
        <strain evidence="8">OG-1</strain>
    </source>
</reference>